<dbReference type="PANTHER" id="PTHR21716:SF53">
    <property type="entry name" value="PERMEASE PERM-RELATED"/>
    <property type="match status" value="1"/>
</dbReference>
<dbReference type="Pfam" id="PF01594">
    <property type="entry name" value="AI-2E_transport"/>
    <property type="match status" value="1"/>
</dbReference>
<keyword evidence="6 9" id="KW-1133">Transmembrane helix</keyword>
<dbReference type="InterPro" id="IPR002549">
    <property type="entry name" value="AI-2E-like"/>
</dbReference>
<evidence type="ECO:0000256" key="8">
    <source>
        <dbReference type="SAM" id="MobiDB-lite"/>
    </source>
</evidence>
<dbReference type="PANTHER" id="PTHR21716">
    <property type="entry name" value="TRANSMEMBRANE PROTEIN"/>
    <property type="match status" value="1"/>
</dbReference>
<keyword evidence="11" id="KW-1185">Reference proteome</keyword>
<feature type="transmembrane region" description="Helical" evidence="9">
    <location>
        <begin position="20"/>
        <end position="38"/>
    </location>
</feature>
<evidence type="ECO:0000313" key="11">
    <source>
        <dbReference type="Proteomes" id="UP001236795"/>
    </source>
</evidence>
<feature type="transmembrane region" description="Helical" evidence="9">
    <location>
        <begin position="73"/>
        <end position="96"/>
    </location>
</feature>
<evidence type="ECO:0000256" key="5">
    <source>
        <dbReference type="ARBA" id="ARBA00022692"/>
    </source>
</evidence>
<feature type="transmembrane region" description="Helical" evidence="9">
    <location>
        <begin position="161"/>
        <end position="179"/>
    </location>
</feature>
<keyword evidence="4" id="KW-1003">Cell membrane</keyword>
<keyword evidence="7 9" id="KW-0472">Membrane</keyword>
<feature type="transmembrane region" description="Helical" evidence="9">
    <location>
        <begin position="44"/>
        <end position="61"/>
    </location>
</feature>
<evidence type="ECO:0000256" key="7">
    <source>
        <dbReference type="ARBA" id="ARBA00023136"/>
    </source>
</evidence>
<accession>A0ABU0KIR3</accession>
<gene>
    <name evidence="10" type="ORF">QO019_002742</name>
</gene>
<comment type="similarity">
    <text evidence="2">Belongs to the autoinducer-2 exporter (AI-2E) (TC 2.A.86) family.</text>
</comment>
<keyword evidence="5 9" id="KW-0812">Transmembrane</keyword>
<feature type="transmembrane region" description="Helical" evidence="9">
    <location>
        <begin position="280"/>
        <end position="299"/>
    </location>
</feature>
<sequence>MSASLNAGKTRAALRTSARISGELLLVLVATGVALWLLGRMWSVVWPLIVGLLLTTLTWPPTRWLLRRGLRPAVAASLVTVLFLLVGAGTVALIAVPVASEAGELGDGVVKGVQKLREWAEGPPLNIDDAQITGAFDAATARLQDSAGSIATTAVTGVSTVFSGVVTAVLALFLMFFFLKDGPRFLPWLRRQLPGRLATDVPVVAARCWNTLGAFVRSQALVGLIDAVLIGLGLWILDVPLVLPLAVLTFVSAFVPIVGALFAGLVAVLIALVSNGFMDALLVLVVIVVVQQLEGNVFQPMIQSRGLGLHAAVVLLAVTLGGSLAGIVGSLLAVPVAALVAVVWNYLREQLTDPPAPQPPAPEPSSPGPPEPSSPEPSAPEPSAPRPPAPQSPAPDAPAA</sequence>
<dbReference type="EMBL" id="JAUSWC010000008">
    <property type="protein sequence ID" value="MDQ0487887.1"/>
    <property type="molecule type" value="Genomic_DNA"/>
</dbReference>
<evidence type="ECO:0000313" key="10">
    <source>
        <dbReference type="EMBL" id="MDQ0487887.1"/>
    </source>
</evidence>
<reference evidence="10 11" key="1">
    <citation type="submission" date="2023-07" db="EMBL/GenBank/DDBJ databases">
        <title>Genomic Encyclopedia of Type Strains, Phase IV (KMG-IV): sequencing the most valuable type-strain genomes for metagenomic binning, comparative biology and taxonomic classification.</title>
        <authorList>
            <person name="Goeker M."/>
        </authorList>
    </citation>
    <scope>NUCLEOTIDE SEQUENCE [LARGE SCALE GENOMIC DNA]</scope>
    <source>
        <strain evidence="10 11">DSM 40573</strain>
    </source>
</reference>
<feature type="transmembrane region" description="Helical" evidence="9">
    <location>
        <begin position="243"/>
        <end position="273"/>
    </location>
</feature>
<evidence type="ECO:0000256" key="9">
    <source>
        <dbReference type="SAM" id="Phobius"/>
    </source>
</evidence>
<evidence type="ECO:0000256" key="6">
    <source>
        <dbReference type="ARBA" id="ARBA00022989"/>
    </source>
</evidence>
<evidence type="ECO:0000256" key="1">
    <source>
        <dbReference type="ARBA" id="ARBA00004651"/>
    </source>
</evidence>
<comment type="caution">
    <text evidence="10">The sequence shown here is derived from an EMBL/GenBank/DDBJ whole genome shotgun (WGS) entry which is preliminary data.</text>
</comment>
<comment type="subcellular location">
    <subcellularLocation>
        <location evidence="1">Cell membrane</location>
        <topology evidence="1">Multi-pass membrane protein</topology>
    </subcellularLocation>
</comment>
<proteinExistence type="inferred from homology"/>
<feature type="region of interest" description="Disordered" evidence="8">
    <location>
        <begin position="352"/>
        <end position="400"/>
    </location>
</feature>
<feature type="transmembrane region" description="Helical" evidence="9">
    <location>
        <begin position="220"/>
        <end position="237"/>
    </location>
</feature>
<dbReference type="RefSeq" id="WP_028961031.1">
    <property type="nucleotide sequence ID" value="NZ_JAUSWC010000008.1"/>
</dbReference>
<feature type="compositionally biased region" description="Pro residues" evidence="8">
    <location>
        <begin position="354"/>
        <end position="400"/>
    </location>
</feature>
<evidence type="ECO:0000256" key="3">
    <source>
        <dbReference type="ARBA" id="ARBA00022448"/>
    </source>
</evidence>
<name>A0ABU0KIR3_9ACTN</name>
<evidence type="ECO:0000256" key="2">
    <source>
        <dbReference type="ARBA" id="ARBA00009773"/>
    </source>
</evidence>
<organism evidence="10 11">
    <name type="scientific">Streptomyces thermodiastaticus</name>
    <dbReference type="NCBI Taxonomy" id="44061"/>
    <lineage>
        <taxon>Bacteria</taxon>
        <taxon>Bacillati</taxon>
        <taxon>Actinomycetota</taxon>
        <taxon>Actinomycetes</taxon>
        <taxon>Kitasatosporales</taxon>
        <taxon>Streptomycetaceae</taxon>
        <taxon>Streptomyces</taxon>
    </lineage>
</organism>
<dbReference type="Proteomes" id="UP001236795">
    <property type="component" value="Unassembled WGS sequence"/>
</dbReference>
<evidence type="ECO:0000256" key="4">
    <source>
        <dbReference type="ARBA" id="ARBA00022475"/>
    </source>
</evidence>
<feature type="transmembrane region" description="Helical" evidence="9">
    <location>
        <begin position="311"/>
        <end position="344"/>
    </location>
</feature>
<protein>
    <submittedName>
        <fullName evidence="10">PurR-regulated permease PerM</fullName>
    </submittedName>
</protein>
<keyword evidence="3" id="KW-0813">Transport</keyword>